<sequence length="126" mass="14387">MWRHGALFTCTPLREGGVLGFVFEGRGLTIPRASHAPRRGQEGGGGGRKLATLAYRGRDRNGYQMIRRCPTRGSSLVFDSHLMCHVKWWSSLSSRRLQCLLYVCIQLYYDRGPTCPSKKKKMMMEF</sequence>
<proteinExistence type="predicted"/>
<accession>A0A445MHW9</accession>
<organism evidence="1">
    <name type="scientific">Ensete ventricosum</name>
    <name type="common">Abyssinian banana</name>
    <name type="synonym">Musa ensete</name>
    <dbReference type="NCBI Taxonomy" id="4639"/>
    <lineage>
        <taxon>Eukaryota</taxon>
        <taxon>Viridiplantae</taxon>
        <taxon>Streptophyta</taxon>
        <taxon>Embryophyta</taxon>
        <taxon>Tracheophyta</taxon>
        <taxon>Spermatophyta</taxon>
        <taxon>Magnoliopsida</taxon>
        <taxon>Liliopsida</taxon>
        <taxon>Zingiberales</taxon>
        <taxon>Musaceae</taxon>
        <taxon>Ensete</taxon>
    </lineage>
</organism>
<evidence type="ECO:0000313" key="1">
    <source>
        <dbReference type="EMBL" id="RZR73839.1"/>
    </source>
</evidence>
<dbReference type="AlphaFoldDB" id="A0A445MHW9"/>
<gene>
    <name evidence="1" type="ORF">BHM03_00028673</name>
</gene>
<dbReference type="EMBL" id="KV876032">
    <property type="protein sequence ID" value="RZR73839.1"/>
    <property type="molecule type" value="Genomic_DNA"/>
</dbReference>
<dbReference type="Proteomes" id="UP000290560">
    <property type="component" value="Unassembled WGS sequence"/>
</dbReference>
<reference evidence="1" key="1">
    <citation type="journal article" date="2018" name="Data Brief">
        <title>Genome sequence data from 17 accessions of Ensete ventricosum, a staple food crop for millions in Ethiopia.</title>
        <authorList>
            <person name="Yemataw Z."/>
            <person name="Muzemil S."/>
            <person name="Ambachew D."/>
            <person name="Tripathi L."/>
            <person name="Tesfaye K."/>
            <person name="Chala A."/>
            <person name="Farbos A."/>
            <person name="O'Neill P."/>
            <person name="Moore K."/>
            <person name="Grant M."/>
            <person name="Studholme D.J."/>
        </authorList>
    </citation>
    <scope>NUCLEOTIDE SEQUENCE [LARGE SCALE GENOMIC DNA]</scope>
    <source>
        <tissue evidence="1">Leaf</tissue>
    </source>
</reference>
<protein>
    <submittedName>
        <fullName evidence="1">Uncharacterized protein</fullName>
    </submittedName>
</protein>
<name>A0A445MHW9_ENSVE</name>